<evidence type="ECO:0000313" key="2">
    <source>
        <dbReference type="Proteomes" id="UP000642809"/>
    </source>
</evidence>
<sequence>MLASPIAQAQGHIKGVLIDAETKDPLPFATVFLSNTTFGSVTDLKGVFNLTNIPTGEYELVVSFLGYQTVQRQVLIEKGKLLQLELIMTPELIDLKENLVEDKRDKSWYANLKIFENYFLGSSINSKNSKILNSEVLIMDDQTKPGYLLVSAKEPIIIENPNLGYQISFVLQSFECNPKEERWSYFGFPYFEEMEVPARRVSRVSKNRDRAYFGSMTHFLQAVYQDKLEAEGFEVFLVNRVRGEDQLYREVVSDVKVITSDMFLRDEKGKAYFHYRKPIFIRYNRETEETAFSMRYSEARSPFQITKFILLVQRIRLEQDGRYFPASGIYTEGYMAWERVADLMPFGYVPMGETTLQIKSPENINFQGF</sequence>
<reference evidence="1" key="2">
    <citation type="submission" date="2020-09" db="EMBL/GenBank/DDBJ databases">
        <authorList>
            <person name="Sun Q."/>
            <person name="Kim S."/>
        </authorList>
    </citation>
    <scope>NUCLEOTIDE SEQUENCE</scope>
    <source>
        <strain evidence="1">KCTC 23224</strain>
    </source>
</reference>
<gene>
    <name evidence="1" type="ORF">GCM10008106_22110</name>
</gene>
<protein>
    <recommendedName>
        <fullName evidence="3">CarboxypepD_reg-like domain-containing protein</fullName>
    </recommendedName>
</protein>
<comment type="caution">
    <text evidence="1">The sequence shown here is derived from an EMBL/GenBank/DDBJ whole genome shotgun (WGS) entry which is preliminary data.</text>
</comment>
<evidence type="ECO:0000313" key="1">
    <source>
        <dbReference type="EMBL" id="GHB40449.1"/>
    </source>
</evidence>
<dbReference type="Proteomes" id="UP000642809">
    <property type="component" value="Unassembled WGS sequence"/>
</dbReference>
<reference evidence="1" key="1">
    <citation type="journal article" date="2014" name="Int. J. Syst. Evol. Microbiol.">
        <title>Complete genome sequence of Corynebacterium casei LMG S-19264T (=DSM 44701T), isolated from a smear-ripened cheese.</title>
        <authorList>
            <consortium name="US DOE Joint Genome Institute (JGI-PGF)"/>
            <person name="Walter F."/>
            <person name="Albersmeier A."/>
            <person name="Kalinowski J."/>
            <person name="Ruckert C."/>
        </authorList>
    </citation>
    <scope>NUCLEOTIDE SEQUENCE</scope>
    <source>
        <strain evidence="1">KCTC 23224</strain>
    </source>
</reference>
<proteinExistence type="predicted"/>
<organism evidence="1 2">
    <name type="scientific">Mongoliitalea lutea</name>
    <dbReference type="NCBI Taxonomy" id="849756"/>
    <lineage>
        <taxon>Bacteria</taxon>
        <taxon>Pseudomonadati</taxon>
        <taxon>Bacteroidota</taxon>
        <taxon>Cytophagia</taxon>
        <taxon>Cytophagales</taxon>
        <taxon>Cyclobacteriaceae</taxon>
        <taxon>Mongoliitalea</taxon>
    </lineage>
</organism>
<evidence type="ECO:0008006" key="3">
    <source>
        <dbReference type="Google" id="ProtNLM"/>
    </source>
</evidence>
<dbReference type="EMBL" id="BMYF01000012">
    <property type="protein sequence ID" value="GHB40449.1"/>
    <property type="molecule type" value="Genomic_DNA"/>
</dbReference>
<dbReference type="RefSeq" id="WP_229800594.1">
    <property type="nucleotide sequence ID" value="NZ_BMYF01000012.1"/>
</dbReference>
<dbReference type="Pfam" id="PF13715">
    <property type="entry name" value="CarbopepD_reg_2"/>
    <property type="match status" value="1"/>
</dbReference>
<dbReference type="InterPro" id="IPR008969">
    <property type="entry name" value="CarboxyPept-like_regulatory"/>
</dbReference>
<dbReference type="Gene3D" id="2.60.40.1120">
    <property type="entry name" value="Carboxypeptidase-like, regulatory domain"/>
    <property type="match status" value="1"/>
</dbReference>
<accession>A0A8J3CXL6</accession>
<name>A0A8J3CXL6_9BACT</name>
<dbReference type="SUPFAM" id="SSF49464">
    <property type="entry name" value="Carboxypeptidase regulatory domain-like"/>
    <property type="match status" value="1"/>
</dbReference>
<dbReference type="AlphaFoldDB" id="A0A8J3CXL6"/>
<keyword evidence="2" id="KW-1185">Reference proteome</keyword>